<protein>
    <submittedName>
        <fullName evidence="2">Helix-turn-helix domain-containing protein</fullName>
    </submittedName>
</protein>
<dbReference type="RefSeq" id="WP_273936396.1">
    <property type="nucleotide sequence ID" value="NZ_CP097263.1"/>
</dbReference>
<dbReference type="Proteomes" id="UP001589810">
    <property type="component" value="Unassembled WGS sequence"/>
</dbReference>
<dbReference type="Gene3D" id="1.10.260.40">
    <property type="entry name" value="lambda repressor-like DNA-binding domains"/>
    <property type="match status" value="2"/>
</dbReference>
<keyword evidence="3" id="KW-1185">Reference proteome</keyword>
<dbReference type="PROSITE" id="PS50943">
    <property type="entry name" value="HTH_CROC1"/>
    <property type="match status" value="1"/>
</dbReference>
<proteinExistence type="predicted"/>
<evidence type="ECO:0000313" key="2">
    <source>
        <dbReference type="EMBL" id="MFC0544870.1"/>
    </source>
</evidence>
<evidence type="ECO:0000313" key="3">
    <source>
        <dbReference type="Proteomes" id="UP001589810"/>
    </source>
</evidence>
<dbReference type="InterPro" id="IPR010982">
    <property type="entry name" value="Lambda_DNA-bd_dom_sf"/>
</dbReference>
<feature type="domain" description="HTH cro/C1-type" evidence="1">
    <location>
        <begin position="33"/>
        <end position="70"/>
    </location>
</feature>
<dbReference type="EMBL" id="JBHLUD010000008">
    <property type="protein sequence ID" value="MFC0544870.1"/>
    <property type="molecule type" value="Genomic_DNA"/>
</dbReference>
<reference evidence="2 3" key="1">
    <citation type="submission" date="2024-09" db="EMBL/GenBank/DDBJ databases">
        <authorList>
            <person name="Sun Q."/>
            <person name="Mori K."/>
        </authorList>
    </citation>
    <scope>NUCLEOTIDE SEQUENCE [LARGE SCALE GENOMIC DNA]</scope>
    <source>
        <strain evidence="2 3">TBRC 1432</strain>
    </source>
</reference>
<name>A0ABV6MX26_9PSEU</name>
<sequence>MTRSFAATLDDLCGRRKIANTDLAKAVAALGGDMTNSYISHLRKGLRDNPTLQTIEYLAAALDVCPAAFVGGRTERLGQEWPRRSFPARLRRLFDKVYPVSRGPFTPEEVARAVSERGTYGSISSSYLRELLNPAPDTLPNPRLKHLLGLADHFGLADDNGPQATYFLDDRVAATFDAELDDFIALREAGVVELVTRVAERAPHWSPEMRRQAVSAFTQAVESGETNWVYPAPDGES</sequence>
<organism evidence="2 3">
    <name type="scientific">Kutzneria chonburiensis</name>
    <dbReference type="NCBI Taxonomy" id="1483604"/>
    <lineage>
        <taxon>Bacteria</taxon>
        <taxon>Bacillati</taxon>
        <taxon>Actinomycetota</taxon>
        <taxon>Actinomycetes</taxon>
        <taxon>Pseudonocardiales</taxon>
        <taxon>Pseudonocardiaceae</taxon>
        <taxon>Kutzneria</taxon>
    </lineage>
</organism>
<dbReference type="InterPro" id="IPR001387">
    <property type="entry name" value="Cro/C1-type_HTH"/>
</dbReference>
<evidence type="ECO:0000259" key="1">
    <source>
        <dbReference type="PROSITE" id="PS50943"/>
    </source>
</evidence>
<comment type="caution">
    <text evidence="2">The sequence shown here is derived from an EMBL/GenBank/DDBJ whole genome shotgun (WGS) entry which is preliminary data.</text>
</comment>
<accession>A0ABV6MX26</accession>
<gene>
    <name evidence="2" type="ORF">ACFFH7_25425</name>
</gene>